<organism evidence="4 5">
    <name type="scientific">Sphingomonas qilianensis</name>
    <dbReference type="NCBI Taxonomy" id="1736690"/>
    <lineage>
        <taxon>Bacteria</taxon>
        <taxon>Pseudomonadati</taxon>
        <taxon>Pseudomonadota</taxon>
        <taxon>Alphaproteobacteria</taxon>
        <taxon>Sphingomonadales</taxon>
        <taxon>Sphingomonadaceae</taxon>
        <taxon>Sphingomonas</taxon>
    </lineage>
</organism>
<keyword evidence="1" id="KW-0812">Transmembrane</keyword>
<dbReference type="InterPro" id="IPR032623">
    <property type="entry name" value="FecR_N"/>
</dbReference>
<evidence type="ECO:0000259" key="3">
    <source>
        <dbReference type="Pfam" id="PF16220"/>
    </source>
</evidence>
<keyword evidence="5" id="KW-1185">Reference proteome</keyword>
<proteinExistence type="predicted"/>
<sequence length="336" mass="36865">MTDPIDAAETGAAQWDAKLRGARTSPHDRQAFAAWLDTHPENRAAHGRLQSALATLRAHADQDLLSALREEARGNVQRAARRRFALLVASAAAVLLLCIGITMRFDRGVATAEGPVTETMLATAATQRTKVTLADRSVITLDAGTQLTVRLGATRREVKLLSGRALFEVAKDPQRPFIVMAKGRTITALGTRFDVSLSSRELRVTLAEGAVAVRPARQRAGIEQQILKPRQQFIERIGAAGPTLRFIDADRALSWTAGKVYFEDEPLAIAVEEMNRNASVEIVVDPTAANLRINGMFRTSNQTGFLEALELTLPVEVRRDYRGRIRVVALHLARHQ</sequence>
<keyword evidence="1" id="KW-0472">Membrane</keyword>
<dbReference type="Gene3D" id="3.55.50.30">
    <property type="match status" value="1"/>
</dbReference>
<reference evidence="4 5" key="1">
    <citation type="submission" date="2024-05" db="EMBL/GenBank/DDBJ databases">
        <authorList>
            <person name="Liu Q."/>
            <person name="Xin Y.-H."/>
        </authorList>
    </citation>
    <scope>NUCLEOTIDE SEQUENCE [LARGE SCALE GENOMIC DNA]</scope>
    <source>
        <strain evidence="4 5">CGMCC 1.15349</strain>
    </source>
</reference>
<dbReference type="PANTHER" id="PTHR30273">
    <property type="entry name" value="PERIPLASMIC SIGNAL SENSOR AND SIGMA FACTOR ACTIVATOR FECR-RELATED"/>
    <property type="match status" value="1"/>
</dbReference>
<feature type="domain" description="FecR protein" evidence="2">
    <location>
        <begin position="121"/>
        <end position="211"/>
    </location>
</feature>
<gene>
    <name evidence="4" type="ORF">ABC969_10875</name>
</gene>
<evidence type="ECO:0000313" key="4">
    <source>
        <dbReference type="EMBL" id="MEN2786922.1"/>
    </source>
</evidence>
<dbReference type="InterPro" id="IPR012373">
    <property type="entry name" value="Ferrdict_sens_TM"/>
</dbReference>
<dbReference type="InterPro" id="IPR006860">
    <property type="entry name" value="FecR"/>
</dbReference>
<dbReference type="RefSeq" id="WP_345864904.1">
    <property type="nucleotide sequence ID" value="NZ_JBDIMF010000004.1"/>
</dbReference>
<accession>A0ABU9XSV7</accession>
<evidence type="ECO:0000259" key="2">
    <source>
        <dbReference type="Pfam" id="PF04773"/>
    </source>
</evidence>
<feature type="domain" description="FecR N-terminal" evidence="3">
    <location>
        <begin position="12"/>
        <end position="50"/>
    </location>
</feature>
<dbReference type="Pfam" id="PF04773">
    <property type="entry name" value="FecR"/>
    <property type="match status" value="1"/>
</dbReference>
<evidence type="ECO:0000256" key="1">
    <source>
        <dbReference type="SAM" id="Phobius"/>
    </source>
</evidence>
<evidence type="ECO:0000313" key="5">
    <source>
        <dbReference type="Proteomes" id="UP001404104"/>
    </source>
</evidence>
<protein>
    <submittedName>
        <fullName evidence="4">FecR domain-containing protein</fullName>
    </submittedName>
</protein>
<dbReference type="PANTHER" id="PTHR30273:SF2">
    <property type="entry name" value="PROTEIN FECR"/>
    <property type="match status" value="1"/>
</dbReference>
<dbReference type="PIRSF" id="PIRSF018266">
    <property type="entry name" value="FecR"/>
    <property type="match status" value="1"/>
</dbReference>
<name>A0ABU9XSV7_9SPHN</name>
<keyword evidence="1" id="KW-1133">Transmembrane helix</keyword>
<feature type="transmembrane region" description="Helical" evidence="1">
    <location>
        <begin position="84"/>
        <end position="103"/>
    </location>
</feature>
<dbReference type="Gene3D" id="2.60.120.1440">
    <property type="match status" value="1"/>
</dbReference>
<comment type="caution">
    <text evidence="4">The sequence shown here is derived from an EMBL/GenBank/DDBJ whole genome shotgun (WGS) entry which is preliminary data.</text>
</comment>
<dbReference type="Proteomes" id="UP001404104">
    <property type="component" value="Unassembled WGS sequence"/>
</dbReference>
<dbReference type="Pfam" id="PF16220">
    <property type="entry name" value="DUF4880"/>
    <property type="match status" value="1"/>
</dbReference>
<dbReference type="EMBL" id="JBDIMF010000004">
    <property type="protein sequence ID" value="MEN2786922.1"/>
    <property type="molecule type" value="Genomic_DNA"/>
</dbReference>